<protein>
    <submittedName>
        <fullName evidence="3">Transmembrane protein</fullName>
    </submittedName>
</protein>
<evidence type="ECO:0000256" key="1">
    <source>
        <dbReference type="SAM" id="Phobius"/>
    </source>
</evidence>
<keyword evidence="1" id="KW-0812">Transmembrane</keyword>
<dbReference type="WBParaSite" id="Csp11.Scaffold458.g1392.t1">
    <property type="protein sequence ID" value="Csp11.Scaffold458.g1392.t1"/>
    <property type="gene ID" value="Csp11.Scaffold458.g1392"/>
</dbReference>
<evidence type="ECO:0000313" key="2">
    <source>
        <dbReference type="Proteomes" id="UP000095282"/>
    </source>
</evidence>
<keyword evidence="2" id="KW-1185">Reference proteome</keyword>
<keyword evidence="1" id="KW-0472">Membrane</keyword>
<sequence>MDIIPSSTMTIMEEEEICGLYEGYSTQRFIIITGCTTVALFGVLANMVKEPLVDPNNDISISVVDGSFPSIPPFFYISSYTCHV</sequence>
<reference evidence="3" key="1">
    <citation type="submission" date="2016-11" db="UniProtKB">
        <authorList>
            <consortium name="WormBaseParasite"/>
        </authorList>
    </citation>
    <scope>IDENTIFICATION</scope>
</reference>
<evidence type="ECO:0000313" key="3">
    <source>
        <dbReference type="WBParaSite" id="Csp11.Scaffold458.g1392.t1"/>
    </source>
</evidence>
<accession>A0A1I7T133</accession>
<dbReference type="AlphaFoldDB" id="A0A1I7T133"/>
<dbReference type="Proteomes" id="UP000095282">
    <property type="component" value="Unplaced"/>
</dbReference>
<keyword evidence="1" id="KW-1133">Transmembrane helix</keyword>
<organism evidence="2 3">
    <name type="scientific">Caenorhabditis tropicalis</name>
    <dbReference type="NCBI Taxonomy" id="1561998"/>
    <lineage>
        <taxon>Eukaryota</taxon>
        <taxon>Metazoa</taxon>
        <taxon>Ecdysozoa</taxon>
        <taxon>Nematoda</taxon>
        <taxon>Chromadorea</taxon>
        <taxon>Rhabditida</taxon>
        <taxon>Rhabditina</taxon>
        <taxon>Rhabditomorpha</taxon>
        <taxon>Rhabditoidea</taxon>
        <taxon>Rhabditidae</taxon>
        <taxon>Peloderinae</taxon>
        <taxon>Caenorhabditis</taxon>
    </lineage>
</organism>
<proteinExistence type="predicted"/>
<feature type="transmembrane region" description="Helical" evidence="1">
    <location>
        <begin position="29"/>
        <end position="48"/>
    </location>
</feature>
<name>A0A1I7T133_9PELO</name>